<keyword evidence="6 13" id="KW-0472">Membrane</keyword>
<keyword evidence="5" id="KW-0770">Synapse</keyword>
<protein>
    <recommendedName>
        <fullName evidence="15">Shisa N-terminal domain-containing protein</fullName>
    </recommendedName>
</protein>
<keyword evidence="9" id="KW-0966">Cell projection</keyword>
<evidence type="ECO:0000256" key="4">
    <source>
        <dbReference type="ARBA" id="ARBA00022989"/>
    </source>
</evidence>
<evidence type="ECO:0000259" key="15">
    <source>
        <dbReference type="Pfam" id="PF13908"/>
    </source>
</evidence>
<evidence type="ECO:0000256" key="5">
    <source>
        <dbReference type="ARBA" id="ARBA00023018"/>
    </source>
</evidence>
<dbReference type="InterPro" id="IPR053891">
    <property type="entry name" value="Shisa_N"/>
</dbReference>
<dbReference type="GO" id="GO:0014069">
    <property type="term" value="C:postsynaptic density"/>
    <property type="evidence" value="ECO:0007669"/>
    <property type="project" value="TreeGrafter"/>
</dbReference>
<feature type="domain" description="Shisa N-terminal" evidence="15">
    <location>
        <begin position="52"/>
        <end position="102"/>
    </location>
</feature>
<comment type="similarity">
    <text evidence="12">Belongs to the shisa family. SHISA9 subfamily.</text>
</comment>
<evidence type="ECO:0000256" key="14">
    <source>
        <dbReference type="SAM" id="SignalP"/>
    </source>
</evidence>
<dbReference type="EMBL" id="JAYKXH010000002">
    <property type="protein sequence ID" value="KAK7174433.1"/>
    <property type="molecule type" value="Genomic_DNA"/>
</dbReference>
<organism evidence="16 17">
    <name type="scientific">Phoxinus phoxinus</name>
    <name type="common">Eurasian minnow</name>
    <dbReference type="NCBI Taxonomy" id="58324"/>
    <lineage>
        <taxon>Eukaryota</taxon>
        <taxon>Metazoa</taxon>
        <taxon>Chordata</taxon>
        <taxon>Craniata</taxon>
        <taxon>Vertebrata</taxon>
        <taxon>Euteleostomi</taxon>
        <taxon>Actinopterygii</taxon>
        <taxon>Neopterygii</taxon>
        <taxon>Teleostei</taxon>
        <taxon>Ostariophysi</taxon>
        <taxon>Cypriniformes</taxon>
        <taxon>Leuciscidae</taxon>
        <taxon>Phoxininae</taxon>
        <taxon>Phoxinus</taxon>
    </lineage>
</organism>
<evidence type="ECO:0000256" key="7">
    <source>
        <dbReference type="ARBA" id="ARBA00023180"/>
    </source>
</evidence>
<keyword evidence="1" id="KW-1003">Cell membrane</keyword>
<dbReference type="GO" id="GO:0048172">
    <property type="term" value="P:regulation of short-term neuronal synaptic plasticity"/>
    <property type="evidence" value="ECO:0007669"/>
    <property type="project" value="TreeGrafter"/>
</dbReference>
<evidence type="ECO:0000256" key="1">
    <source>
        <dbReference type="ARBA" id="ARBA00022475"/>
    </source>
</evidence>
<evidence type="ECO:0000256" key="10">
    <source>
        <dbReference type="ARBA" id="ARBA00029429"/>
    </source>
</evidence>
<keyword evidence="3 14" id="KW-0732">Signal</keyword>
<evidence type="ECO:0000313" key="17">
    <source>
        <dbReference type="Proteomes" id="UP001364617"/>
    </source>
</evidence>
<evidence type="ECO:0000256" key="11">
    <source>
        <dbReference type="ARBA" id="ARBA00037492"/>
    </source>
</evidence>
<evidence type="ECO:0000256" key="9">
    <source>
        <dbReference type="ARBA" id="ARBA00023273"/>
    </source>
</evidence>
<keyword evidence="17" id="KW-1185">Reference proteome</keyword>
<evidence type="ECO:0000256" key="6">
    <source>
        <dbReference type="ARBA" id="ARBA00023136"/>
    </source>
</evidence>
<keyword evidence="4 13" id="KW-1133">Transmembrane helix</keyword>
<keyword evidence="8" id="KW-0628">Postsynaptic cell membrane</keyword>
<feature type="signal peptide" evidence="14">
    <location>
        <begin position="1"/>
        <end position="20"/>
    </location>
</feature>
<evidence type="ECO:0000256" key="13">
    <source>
        <dbReference type="SAM" id="Phobius"/>
    </source>
</evidence>
<dbReference type="AlphaFoldDB" id="A0AAN9DLE3"/>
<comment type="function">
    <text evidence="11">Regulator of short-term neuronal synaptic plasticity in the dentate gyrus. Associates with AMPA receptors (ionotropic glutamate receptors) in synaptic spines and promotes AMPA receptor desensitization at excitatory synapses.</text>
</comment>
<evidence type="ECO:0000256" key="3">
    <source>
        <dbReference type="ARBA" id="ARBA00022729"/>
    </source>
</evidence>
<dbReference type="Pfam" id="PF13908">
    <property type="entry name" value="Shisa_N"/>
    <property type="match status" value="1"/>
</dbReference>
<comment type="caution">
    <text evidence="16">The sequence shown here is derived from an EMBL/GenBank/DDBJ whole genome shotgun (WGS) entry which is preliminary data.</text>
</comment>
<dbReference type="PANTHER" id="PTHR31774">
    <property type="entry name" value="PROTEIN SHISA-9-RELATED"/>
    <property type="match status" value="1"/>
</dbReference>
<name>A0AAN9DLE3_9TELE</name>
<dbReference type="GO" id="GO:0032591">
    <property type="term" value="C:dendritic spine membrane"/>
    <property type="evidence" value="ECO:0007669"/>
    <property type="project" value="UniProtKB-SubCell"/>
</dbReference>
<dbReference type="InterPro" id="IPR026910">
    <property type="entry name" value="Shisa"/>
</dbReference>
<evidence type="ECO:0000256" key="12">
    <source>
        <dbReference type="ARBA" id="ARBA00038448"/>
    </source>
</evidence>
<gene>
    <name evidence="16" type="ORF">R3I93_001600</name>
</gene>
<feature type="chain" id="PRO_5043043067" description="Shisa N-terminal domain-containing protein" evidence="14">
    <location>
        <begin position="21"/>
        <end position="271"/>
    </location>
</feature>
<dbReference type="Proteomes" id="UP001364617">
    <property type="component" value="Unassembled WGS sequence"/>
</dbReference>
<evidence type="ECO:0000256" key="2">
    <source>
        <dbReference type="ARBA" id="ARBA00022692"/>
    </source>
</evidence>
<evidence type="ECO:0000256" key="8">
    <source>
        <dbReference type="ARBA" id="ARBA00023257"/>
    </source>
</evidence>
<evidence type="ECO:0000313" key="16">
    <source>
        <dbReference type="EMBL" id="KAK7174433.1"/>
    </source>
</evidence>
<keyword evidence="2 13" id="KW-0812">Transmembrane</keyword>
<keyword evidence="7" id="KW-0325">Glycoprotein</keyword>
<dbReference type="GO" id="GO:0045211">
    <property type="term" value="C:postsynaptic membrane"/>
    <property type="evidence" value="ECO:0007669"/>
    <property type="project" value="TreeGrafter"/>
</dbReference>
<sequence length="271" mass="29944">MKSTGLLLGYFLMKVLVCDAEGEPGKNLDGLVTASRSNDSRDGLSETAHTEDRCRGYYDVMGQWDPPFVCRTGSYLYCCGTCGFRFCCEFKNSRLDQTTCKNYDTPPWSMTGRPPPKMMDQNDPTKDKTNLIVYIICGVVAIMALVGIFTKLGLEKAHRPHRENMSRALAQVMRQTAPGEHAEREESLAAHGQHYENMQARATGNNLQCAQMNSVGSGSSLMQSMTQYPSLGQVPVAHPYDPSQPGKELNKYASLKAVGKTAILKPVCIWV</sequence>
<proteinExistence type="inferred from homology"/>
<dbReference type="GO" id="GO:0032281">
    <property type="term" value="C:AMPA glutamate receptor complex"/>
    <property type="evidence" value="ECO:0007669"/>
    <property type="project" value="TreeGrafter"/>
</dbReference>
<accession>A0AAN9DLE3</accession>
<feature type="transmembrane region" description="Helical" evidence="13">
    <location>
        <begin position="131"/>
        <end position="154"/>
    </location>
</feature>
<reference evidence="16 17" key="1">
    <citation type="submission" date="2024-02" db="EMBL/GenBank/DDBJ databases">
        <title>Chromosome-level genome assembly of the Eurasian Minnow (Phoxinus phoxinus).</title>
        <authorList>
            <person name="Oriowo T.O."/>
            <person name="Martin S."/>
            <person name="Stange M."/>
            <person name="Chrysostomakis Y."/>
            <person name="Brown T."/>
            <person name="Winkler S."/>
            <person name="Kukowka S."/>
            <person name="Myers E.W."/>
            <person name="Bohne A."/>
        </authorList>
    </citation>
    <scope>NUCLEOTIDE SEQUENCE [LARGE SCALE GENOMIC DNA]</scope>
    <source>
        <strain evidence="16">ZFMK-TIS-60720</strain>
        <tissue evidence="16">Whole Organism</tissue>
    </source>
</reference>
<dbReference type="PANTHER" id="PTHR31774:SF1">
    <property type="entry name" value="PROTEIN SHISA-9"/>
    <property type="match status" value="1"/>
</dbReference>
<comment type="subcellular location">
    <subcellularLocation>
        <location evidence="10">Cell projection</location>
        <location evidence="10">Dendritic spine membrane</location>
        <topology evidence="10">Single-pass type I membrane protein</topology>
    </subcellularLocation>
</comment>